<feature type="signal peptide" evidence="1">
    <location>
        <begin position="1"/>
        <end position="23"/>
    </location>
</feature>
<evidence type="ECO:0008006" key="4">
    <source>
        <dbReference type="Google" id="ProtNLM"/>
    </source>
</evidence>
<accession>A0A0E3ZCH1</accession>
<dbReference type="STRING" id="400092.PKOR_00110"/>
<reference evidence="2 3" key="1">
    <citation type="journal article" date="2015" name="Sci. Rep.">
        <title>Unraveling adaptation of Pontibacter korlensis to radiation and infertility in desert through complete genome and comparative transcriptomic analysis.</title>
        <authorList>
            <person name="Dai J."/>
            <person name="Dai W."/>
            <person name="Qiu C."/>
            <person name="Yang Z."/>
            <person name="Zhang Y."/>
            <person name="Zhou M."/>
            <person name="Zhang L."/>
            <person name="Fang C."/>
            <person name="Gao Q."/>
            <person name="Yang Q."/>
            <person name="Li X."/>
            <person name="Wang Z."/>
            <person name="Wang Z."/>
            <person name="Jia Z."/>
            <person name="Chen X."/>
        </authorList>
    </citation>
    <scope>NUCLEOTIDE SEQUENCE [LARGE SCALE GENOMIC DNA]</scope>
    <source>
        <strain evidence="2 3">X14-1T</strain>
    </source>
</reference>
<dbReference type="EMBL" id="CP009621">
    <property type="protein sequence ID" value="AKD01844.1"/>
    <property type="molecule type" value="Genomic_DNA"/>
</dbReference>
<protein>
    <recommendedName>
        <fullName evidence="4">Sensor of ECF-type sigma factor</fullName>
    </recommendedName>
</protein>
<keyword evidence="3" id="KW-1185">Reference proteome</keyword>
<dbReference type="HOGENOM" id="CLU_112450_0_1_10"/>
<evidence type="ECO:0000256" key="1">
    <source>
        <dbReference type="SAM" id="SignalP"/>
    </source>
</evidence>
<organism evidence="2 3">
    <name type="scientific">Pontibacter korlensis</name>
    <dbReference type="NCBI Taxonomy" id="400092"/>
    <lineage>
        <taxon>Bacteria</taxon>
        <taxon>Pseudomonadati</taxon>
        <taxon>Bacteroidota</taxon>
        <taxon>Cytophagia</taxon>
        <taxon>Cytophagales</taxon>
        <taxon>Hymenobacteraceae</taxon>
        <taxon>Pontibacter</taxon>
    </lineage>
</organism>
<feature type="chain" id="PRO_5002416305" description="Sensor of ECF-type sigma factor" evidence="1">
    <location>
        <begin position="24"/>
        <end position="150"/>
    </location>
</feature>
<gene>
    <name evidence="2" type="ORF">PKOR_00110</name>
</gene>
<keyword evidence="1" id="KW-0732">Signal</keyword>
<dbReference type="AlphaFoldDB" id="A0A0E3ZCH1"/>
<name>A0A0E3ZCH1_9BACT</name>
<dbReference type="OrthoDB" id="675330at2"/>
<sequence length="150" mass="17935">MKRFTLFLFLCCALALGSTVAVAQDSRTQERRENVEAAKIAYLTDKMGLSSEQSQKFWPLYNEYENKRRTLIKGYRSGYRRDVEELSEQEAKARIDNMFITKEKELELEKEYANRYLKIISNKQLIKLYRGEREFTKMLLKRLDEKRARN</sequence>
<dbReference type="PATRIC" id="fig|400092.3.peg.22"/>
<proteinExistence type="predicted"/>
<dbReference type="RefSeq" id="WP_046308549.1">
    <property type="nucleotide sequence ID" value="NZ_CBCSCY010000068.1"/>
</dbReference>
<dbReference type="Proteomes" id="UP000033109">
    <property type="component" value="Chromosome"/>
</dbReference>
<evidence type="ECO:0000313" key="2">
    <source>
        <dbReference type="EMBL" id="AKD01844.1"/>
    </source>
</evidence>
<dbReference type="KEGG" id="pko:PKOR_00110"/>
<evidence type="ECO:0000313" key="3">
    <source>
        <dbReference type="Proteomes" id="UP000033109"/>
    </source>
</evidence>